<dbReference type="Proteomes" id="UP000184268">
    <property type="component" value="Unassembled WGS sequence"/>
</dbReference>
<gene>
    <name evidence="1" type="ORF">SAMN02745129_2489</name>
</gene>
<dbReference type="EMBL" id="FQXG01000003">
    <property type="protein sequence ID" value="SHH60342.1"/>
    <property type="molecule type" value="Genomic_DNA"/>
</dbReference>
<sequence length="148" mass="16353">MFKGLHLYPQAAMSDAITDVLLRLSMPDTEDGLNITPERMTAFLDSEKGQPYREMLTNPPGIDVSAPTKFFLIALCTDDENAMGPTGVDLYLETLRIITRADGNPNWDLLRFAQAFPRGFPDQAHMEQALADYRCASSGANNQQGALQ</sequence>
<reference evidence="1 2" key="1">
    <citation type="submission" date="2016-11" db="EMBL/GenBank/DDBJ databases">
        <authorList>
            <person name="Jaros S."/>
            <person name="Januszkiewicz K."/>
            <person name="Wedrychowicz H."/>
        </authorList>
    </citation>
    <scope>NUCLEOTIDE SEQUENCE [LARGE SCALE GENOMIC DNA]</scope>
    <source>
        <strain evidence="1 2">DSM 16917</strain>
    </source>
</reference>
<name>A0A1M5UBE9_9GAMM</name>
<accession>A0A1M5UBE9</accession>
<dbReference type="STRING" id="299255.SAMN02745129_2489"/>
<keyword evidence="2" id="KW-1185">Reference proteome</keyword>
<protein>
    <submittedName>
        <fullName evidence="1">Uncharacterized protein</fullName>
    </submittedName>
</protein>
<evidence type="ECO:0000313" key="2">
    <source>
        <dbReference type="Proteomes" id="UP000184268"/>
    </source>
</evidence>
<organism evidence="1 2">
    <name type="scientific">Ferrimonas marina</name>
    <dbReference type="NCBI Taxonomy" id="299255"/>
    <lineage>
        <taxon>Bacteria</taxon>
        <taxon>Pseudomonadati</taxon>
        <taxon>Pseudomonadota</taxon>
        <taxon>Gammaproteobacteria</taxon>
        <taxon>Alteromonadales</taxon>
        <taxon>Ferrimonadaceae</taxon>
        <taxon>Ferrimonas</taxon>
    </lineage>
</organism>
<dbReference type="RefSeq" id="WP_067655377.1">
    <property type="nucleotide sequence ID" value="NZ_FQXG01000003.1"/>
</dbReference>
<proteinExistence type="predicted"/>
<dbReference type="AlphaFoldDB" id="A0A1M5UBE9"/>
<evidence type="ECO:0000313" key="1">
    <source>
        <dbReference type="EMBL" id="SHH60342.1"/>
    </source>
</evidence>